<keyword evidence="2" id="KW-1133">Transmembrane helix</keyword>
<organism evidence="3 4">
    <name type="scientific">Wenzhouxiangella sediminis</name>
    <dbReference type="NCBI Taxonomy" id="1792836"/>
    <lineage>
        <taxon>Bacteria</taxon>
        <taxon>Pseudomonadati</taxon>
        <taxon>Pseudomonadota</taxon>
        <taxon>Gammaproteobacteria</taxon>
        <taxon>Chromatiales</taxon>
        <taxon>Wenzhouxiangellaceae</taxon>
        <taxon>Wenzhouxiangella</taxon>
    </lineage>
</organism>
<evidence type="ECO:0000256" key="2">
    <source>
        <dbReference type="SAM" id="Phobius"/>
    </source>
</evidence>
<sequence length="198" mass="21944">MAVPRWAEVSTPSSEQSGFTLFELIIVIVLVGLLFLIASWRLLPLRGDAEAAHVANTVGALRSALGLEVTERIVEDSLESAAELDRGNPMDLLAQVPAGYIGEVPSAGDADIPAGSWYYDQSTRQLRYRVRFPQYLAHQPQGDPVELSWQVRLRYLDNDGDERYNAQADSLRGIALEAMDNPQWPDPEDNIPEVLETP</sequence>
<proteinExistence type="predicted"/>
<keyword evidence="2" id="KW-0472">Membrane</keyword>
<keyword evidence="4" id="KW-1185">Reference proteome</keyword>
<dbReference type="Proteomes" id="UP000260351">
    <property type="component" value="Unassembled WGS sequence"/>
</dbReference>
<evidence type="ECO:0000313" key="3">
    <source>
        <dbReference type="EMBL" id="RFF32701.1"/>
    </source>
</evidence>
<keyword evidence="2" id="KW-0812">Transmembrane</keyword>
<feature type="transmembrane region" description="Helical" evidence="2">
    <location>
        <begin position="20"/>
        <end position="43"/>
    </location>
</feature>
<dbReference type="InterPro" id="IPR045584">
    <property type="entry name" value="Pilin-like"/>
</dbReference>
<dbReference type="EMBL" id="QUZK01000004">
    <property type="protein sequence ID" value="RFF32701.1"/>
    <property type="molecule type" value="Genomic_DNA"/>
</dbReference>
<gene>
    <name evidence="3" type="ORF">DZC52_00840</name>
</gene>
<dbReference type="Gene3D" id="3.30.700.10">
    <property type="entry name" value="Glycoprotein, Type 4 Pilin"/>
    <property type="match status" value="1"/>
</dbReference>
<evidence type="ECO:0000313" key="4">
    <source>
        <dbReference type="Proteomes" id="UP000260351"/>
    </source>
</evidence>
<protein>
    <submittedName>
        <fullName evidence="3">Prepilin-type N-terminal cleavage/methylation domain-containing protein</fullName>
    </submittedName>
</protein>
<accession>A0A3E1KCN3</accession>
<evidence type="ECO:0000256" key="1">
    <source>
        <dbReference type="SAM" id="MobiDB-lite"/>
    </source>
</evidence>
<name>A0A3E1KCN3_9GAMM</name>
<dbReference type="AlphaFoldDB" id="A0A3E1KCN3"/>
<reference evidence="3 4" key="1">
    <citation type="submission" date="2018-08" db="EMBL/GenBank/DDBJ databases">
        <title>Wenzhouxiangella salilacus sp. nov., a novel bacterium isolated from a saline lake in Xinjiang Province, China.</title>
        <authorList>
            <person name="Han S."/>
        </authorList>
    </citation>
    <scope>NUCLEOTIDE SEQUENCE [LARGE SCALE GENOMIC DNA]</scope>
    <source>
        <strain evidence="3 4">XDB06</strain>
    </source>
</reference>
<dbReference type="SUPFAM" id="SSF54523">
    <property type="entry name" value="Pili subunits"/>
    <property type="match status" value="1"/>
</dbReference>
<dbReference type="InterPro" id="IPR012902">
    <property type="entry name" value="N_methyl_site"/>
</dbReference>
<dbReference type="NCBIfam" id="TIGR02532">
    <property type="entry name" value="IV_pilin_GFxxxE"/>
    <property type="match status" value="1"/>
</dbReference>
<feature type="region of interest" description="Disordered" evidence="1">
    <location>
        <begin position="179"/>
        <end position="198"/>
    </location>
</feature>
<dbReference type="OrthoDB" id="5405523at2"/>
<comment type="caution">
    <text evidence="3">The sequence shown here is derived from an EMBL/GenBank/DDBJ whole genome shotgun (WGS) entry which is preliminary data.</text>
</comment>
<dbReference type="Pfam" id="PF07963">
    <property type="entry name" value="N_methyl"/>
    <property type="match status" value="1"/>
</dbReference>